<keyword evidence="4" id="KW-1185">Reference proteome</keyword>
<feature type="compositionally biased region" description="Low complexity" evidence="1">
    <location>
        <begin position="301"/>
        <end position="310"/>
    </location>
</feature>
<protein>
    <submittedName>
        <fullName evidence="5">Uncharacterized protein LOC111595989 isoform X4</fullName>
    </submittedName>
</protein>
<dbReference type="InterPro" id="IPR052740">
    <property type="entry name" value="CE4"/>
</dbReference>
<reference evidence="5" key="1">
    <citation type="submission" date="2025-08" db="UniProtKB">
        <authorList>
            <consortium name="RefSeq"/>
        </authorList>
    </citation>
    <scope>IDENTIFICATION</scope>
    <source>
        <strain evidence="5">15085-1641.00</strain>
        <tissue evidence="5">Whole body</tissue>
    </source>
</reference>
<dbReference type="OrthoDB" id="504708at2759"/>
<feature type="compositionally biased region" description="Polar residues" evidence="1">
    <location>
        <begin position="426"/>
        <end position="440"/>
    </location>
</feature>
<dbReference type="RefSeq" id="XP_030079190.1">
    <property type="nucleotide sequence ID" value="XM_030223330.1"/>
</dbReference>
<dbReference type="GO" id="GO:0005576">
    <property type="term" value="C:extracellular region"/>
    <property type="evidence" value="ECO:0007669"/>
    <property type="project" value="InterPro"/>
</dbReference>
<organism evidence="4 5">
    <name type="scientific">Drosophila hydei</name>
    <name type="common">Fruit fly</name>
    <dbReference type="NCBI Taxonomy" id="7224"/>
    <lineage>
        <taxon>Eukaryota</taxon>
        <taxon>Metazoa</taxon>
        <taxon>Ecdysozoa</taxon>
        <taxon>Arthropoda</taxon>
        <taxon>Hexapoda</taxon>
        <taxon>Insecta</taxon>
        <taxon>Pterygota</taxon>
        <taxon>Neoptera</taxon>
        <taxon>Endopterygota</taxon>
        <taxon>Diptera</taxon>
        <taxon>Brachycera</taxon>
        <taxon>Muscomorpha</taxon>
        <taxon>Ephydroidea</taxon>
        <taxon>Drosophilidae</taxon>
        <taxon>Drosophila</taxon>
    </lineage>
</organism>
<dbReference type="Gene3D" id="2.170.140.10">
    <property type="entry name" value="Chitin binding domain"/>
    <property type="match status" value="1"/>
</dbReference>
<dbReference type="FunFam" id="3.20.20.370:FF:000003">
    <property type="entry name" value="CLUMA_CG003232, isoform B"/>
    <property type="match status" value="1"/>
</dbReference>
<feature type="region of interest" description="Disordered" evidence="1">
    <location>
        <begin position="283"/>
        <end position="371"/>
    </location>
</feature>
<dbReference type="CDD" id="cd10975">
    <property type="entry name" value="CE4_CDA_like_2"/>
    <property type="match status" value="1"/>
</dbReference>
<feature type="region of interest" description="Disordered" evidence="1">
    <location>
        <begin position="1421"/>
        <end position="1461"/>
    </location>
</feature>
<feature type="compositionally biased region" description="Low complexity" evidence="1">
    <location>
        <begin position="1348"/>
        <end position="1361"/>
    </location>
</feature>
<feature type="compositionally biased region" description="Low complexity" evidence="1">
    <location>
        <begin position="386"/>
        <end position="400"/>
    </location>
</feature>
<proteinExistence type="predicted"/>
<dbReference type="InterPro" id="IPR002557">
    <property type="entry name" value="Chitin-bd_dom"/>
</dbReference>
<dbReference type="GO" id="GO:0016810">
    <property type="term" value="F:hydrolase activity, acting on carbon-nitrogen (but not peptide) bonds"/>
    <property type="evidence" value="ECO:0007669"/>
    <property type="project" value="InterPro"/>
</dbReference>
<dbReference type="GO" id="GO:0005975">
    <property type="term" value="P:carbohydrate metabolic process"/>
    <property type="evidence" value="ECO:0007669"/>
    <property type="project" value="InterPro"/>
</dbReference>
<sequence length="1861" mass="206189">MRNNYNNSNMQFSIHRRSLYWLLGLCLLLFETGSTDAQSKRAPRVTNSRSFGTNVKSATSNGVSFDCPEEFGYYPHPSDCTQYYVCVFGGALLESCTGGLMYSHELQTCDWPRNVGCEVVDSGTSATSTELGGASRNKPQQHVPSRIRFGSAFTSPTATQKTVTVPPQYHRSPPQTIQAQVQHLPPPPELTVAPNPVITSRGQPKSLLESQEEIAKLYAEAHETLPEEEDSERQQRVYRGQPSTVSQVQRDRDGILHQASINSIPTHGKIGSYTFGTAYRVESSSPSSSLTAQTSDNTFVQPSSQASPPQFASNRNYYNTSIFNHGGGYQTPQQAQQQQPSPFQQPQQQQQQQQQQQAPAIPNPYDSSYYSVYDDDIDLYRDIEYQQQQDQHQHQQKPQQYPSTVRQQQQSTYRPLEILTTPTPPQRQSYNSQPTISYNSDYDEDLNAQIEQDNVYDQPTPPPQRSKAHANKNFKQNVIIKLKTTTTPRTTQPPPSTIVPTTTTVRHTPAVLPTYTSNPFLKSKLQLLAKSLISAVAGTQSPNINDNKIASPVQSTVAPSISESWALANDSANSSTQKYVKTIYDESQNVQVHTAVVPSGHAYETSTSPKFLDFINAAAYGASNLVRTPTEKASKAAYIRANIYNDFQGTTLSTEQNQSKRIQNYVLSDVKPQSFRAASKNAPSDATSEQLDNTNATRPSKPYEYSLESGSHGFSLTAKEPLNEDNVSEPLFERPDSGQRVKHNTTTTTTRLPLTTANHMSAEYDDIIPTTYAPLRIWRNGRPTIKQAPSKLTTIPTTSISDLPSSTMKVAPTATTKATSPSVTSTERAGQSFTARANQFKDNLMRVTSNPAMRFVSPYKSLESLLQDERLPQNSLRTTARTRFANAPASVPFLQTTPKPARSYITASPLQKNATQFVLDTMASGNTRNFSISDAILSTFSPQRPVFGRVSSTTTTTGKTSTEAAQTSTIAEPTVSTVVTSSPIQISEAPVRPRGRSRYTAATVNYNLDSIDEPTTYAPKFKIFNSYEPRSSTSLPHLRRKTHRGRVVNNRQTIFEPTAKSREKYEIYKAAQQAKETGNTYQKTPPSSTPRTIESTNSPKRNTNENEAAMADNPRAEALIGRQTLDAKQDNSIEQTVSTEISPSSIEDVVAITGPPPVKYLYSNKYRQQTAERTLAESLQNAGYIKNNIGRAKFRNTNVLEQLQHFLAGSDSDESGSPQFVDENSGREIKASVNEIKPVTLTIRNVTTIVRPTSTTTSTTTTAPLPATRAPQIGVKPLGNQSKLFPSPSTFKKLDSDAISAISSSTPYVSSTPDISSTTAAPSISLLSPPTTRVSRVNNALKSSIAAAAAQSSSPVSSPSAYQIPGGRANKFHNGLAPNSNSNNNNNNNNQHQYNNNNNNAAVAAVSVKCSDSTLNLKCNEIPSRNNNRNRGSAIYTNQDRDAVATPNRGTHPPRTRPTLKPAGTIVSKAQEFVDIYKYPPTRPDPIYPQPTPDKTAAKCRKDVCLLPDCYCGGKDIPGELPVESIPQIVLLTFDDSVNDLNKQLYMDLFEKGRVNPNGCPITATFYVSHEWTDYSQVQNLYSDGHEMASHTVSHSFGEQFSQKKWTREIAGQREILAAYGGVKLSDVRGMRAPFLSVGGNKMYKMLYDSNFTYDSSMPVYENRPPSWPYTLDYKIFHDCMIPPCPTRSYPGVWQVPMVMWQDLNGGRCSMGDACSNPSDAEGVTKMIMKNFERHYTTNRAPFGLFYHAAWFTQPHHKEGFIKFLDAINAMQDVWIITNWQALQWVRDPTPTSRINSFQPFQCDYSDRPKRCNNPKVCNLWHKSGVRYMKTCQPCPDIYPWTGKSGIRSSRIDNEVEEPSA</sequence>
<feature type="compositionally biased region" description="Low complexity" evidence="1">
    <location>
        <begin position="1254"/>
        <end position="1271"/>
    </location>
</feature>
<dbReference type="PANTHER" id="PTHR45985:SF12">
    <property type="entry name" value="CHITIN DEACETYLASE-LIKE 5, ISOFORM B"/>
    <property type="match status" value="1"/>
</dbReference>
<dbReference type="SUPFAM" id="SSF57625">
    <property type="entry name" value="Invertebrate chitin-binding proteins"/>
    <property type="match status" value="1"/>
</dbReference>
<evidence type="ECO:0000256" key="1">
    <source>
        <dbReference type="SAM" id="MobiDB-lite"/>
    </source>
</evidence>
<keyword evidence="2" id="KW-0732">Signal</keyword>
<feature type="region of interest" description="Disordered" evidence="1">
    <location>
        <begin position="1304"/>
        <end position="1330"/>
    </location>
</feature>
<dbReference type="SUPFAM" id="SSF88713">
    <property type="entry name" value="Glycoside hydrolase/deacetylase"/>
    <property type="match status" value="1"/>
</dbReference>
<dbReference type="InterPro" id="IPR002509">
    <property type="entry name" value="NODB_dom"/>
</dbReference>
<feature type="chain" id="PRO_5026730033" evidence="2">
    <location>
        <begin position="38"/>
        <end position="1861"/>
    </location>
</feature>
<dbReference type="CTD" id="33158"/>
<feature type="compositionally biased region" description="Polar residues" evidence="1">
    <location>
        <begin position="1074"/>
        <end position="1101"/>
    </location>
</feature>
<dbReference type="Proteomes" id="UP000504633">
    <property type="component" value="Unplaced"/>
</dbReference>
<feature type="region of interest" description="Disordered" evidence="1">
    <location>
        <begin position="1348"/>
        <end position="1396"/>
    </location>
</feature>
<dbReference type="GeneID" id="111595989"/>
<feature type="domain" description="Chitin-binding type-2" evidence="3">
    <location>
        <begin position="64"/>
        <end position="119"/>
    </location>
</feature>
<feature type="compositionally biased region" description="Polar residues" evidence="1">
    <location>
        <begin position="401"/>
        <end position="413"/>
    </location>
</feature>
<feature type="region of interest" description="Disordered" evidence="1">
    <location>
        <begin position="386"/>
        <end position="440"/>
    </location>
</feature>
<feature type="region of interest" description="Disordered" evidence="1">
    <location>
        <begin position="223"/>
        <end position="252"/>
    </location>
</feature>
<feature type="compositionally biased region" description="Low complexity" evidence="1">
    <location>
        <begin position="1379"/>
        <end position="1396"/>
    </location>
</feature>
<feature type="region of interest" description="Disordered" evidence="1">
    <location>
        <begin position="1254"/>
        <end position="1281"/>
    </location>
</feature>
<gene>
    <name evidence="5" type="primary">LOC111595989</name>
</gene>
<feature type="compositionally biased region" description="Polar residues" evidence="1">
    <location>
        <begin position="1306"/>
        <end position="1330"/>
    </location>
</feature>
<feature type="compositionally biased region" description="Polar residues" evidence="1">
    <location>
        <begin position="681"/>
        <end position="698"/>
    </location>
</feature>
<evidence type="ECO:0000313" key="5">
    <source>
        <dbReference type="RefSeq" id="XP_030079190.1"/>
    </source>
</evidence>
<name>A0A6J2SSR6_DROHY</name>
<feature type="compositionally biased region" description="Polar residues" evidence="1">
    <location>
        <begin position="290"/>
        <end position="300"/>
    </location>
</feature>
<feature type="signal peptide" evidence="2">
    <location>
        <begin position="1"/>
        <end position="37"/>
    </location>
</feature>
<dbReference type="PANTHER" id="PTHR45985">
    <property type="match status" value="1"/>
</dbReference>
<dbReference type="GO" id="GO:0008061">
    <property type="term" value="F:chitin binding"/>
    <property type="evidence" value="ECO:0007669"/>
    <property type="project" value="InterPro"/>
</dbReference>
<dbReference type="PROSITE" id="PS50940">
    <property type="entry name" value="CHIT_BIND_II"/>
    <property type="match status" value="1"/>
</dbReference>
<feature type="compositionally biased region" description="Polar residues" evidence="1">
    <location>
        <begin position="311"/>
        <end position="323"/>
    </location>
</feature>
<feature type="region of interest" description="Disordered" evidence="1">
    <location>
        <begin position="1073"/>
        <end position="1109"/>
    </location>
</feature>
<dbReference type="Gene3D" id="3.20.20.370">
    <property type="entry name" value="Glycoside hydrolase/deacetylase"/>
    <property type="match status" value="1"/>
</dbReference>
<evidence type="ECO:0000256" key="2">
    <source>
        <dbReference type="SAM" id="SignalP"/>
    </source>
</evidence>
<evidence type="ECO:0000313" key="4">
    <source>
        <dbReference type="Proteomes" id="UP000504633"/>
    </source>
</evidence>
<feature type="compositionally biased region" description="Low complexity" evidence="1">
    <location>
        <begin position="330"/>
        <end position="371"/>
    </location>
</feature>
<accession>A0A6J2SSR6</accession>
<evidence type="ECO:0000259" key="3">
    <source>
        <dbReference type="PROSITE" id="PS50940"/>
    </source>
</evidence>
<feature type="region of interest" description="Disordered" evidence="1">
    <location>
        <begin position="674"/>
        <end position="711"/>
    </location>
</feature>
<feature type="compositionally biased region" description="Polar residues" evidence="1">
    <location>
        <begin position="1421"/>
        <end position="1438"/>
    </location>
</feature>
<dbReference type="InterPro" id="IPR036508">
    <property type="entry name" value="Chitin-bd_dom_sf"/>
</dbReference>
<dbReference type="InterPro" id="IPR011330">
    <property type="entry name" value="Glyco_hydro/deAcase_b/a-brl"/>
</dbReference>
<dbReference type="SMART" id="SM00494">
    <property type="entry name" value="ChtBD2"/>
    <property type="match status" value="1"/>
</dbReference>
<dbReference type="Pfam" id="PF01607">
    <property type="entry name" value="CBM_14"/>
    <property type="match status" value="1"/>
</dbReference>
<dbReference type="Pfam" id="PF01522">
    <property type="entry name" value="Polysacc_deac_1"/>
    <property type="match status" value="1"/>
</dbReference>